<evidence type="ECO:0000313" key="2">
    <source>
        <dbReference type="WBParaSite" id="Gr19_v10_g11084.t1"/>
    </source>
</evidence>
<reference evidence="2" key="1">
    <citation type="submission" date="2022-11" db="UniProtKB">
        <authorList>
            <consortium name="WormBaseParasite"/>
        </authorList>
    </citation>
    <scope>IDENTIFICATION</scope>
</reference>
<proteinExistence type="predicted"/>
<accession>A0A914GV70</accession>
<dbReference type="AlphaFoldDB" id="A0A914GV70"/>
<dbReference type="WBParaSite" id="Gr19_v10_g11084.t1">
    <property type="protein sequence ID" value="Gr19_v10_g11084.t1"/>
    <property type="gene ID" value="Gr19_v10_g11084"/>
</dbReference>
<evidence type="ECO:0000313" key="1">
    <source>
        <dbReference type="Proteomes" id="UP000887572"/>
    </source>
</evidence>
<organism evidence="1 2">
    <name type="scientific">Globodera rostochiensis</name>
    <name type="common">Golden nematode worm</name>
    <name type="synonym">Heterodera rostochiensis</name>
    <dbReference type="NCBI Taxonomy" id="31243"/>
    <lineage>
        <taxon>Eukaryota</taxon>
        <taxon>Metazoa</taxon>
        <taxon>Ecdysozoa</taxon>
        <taxon>Nematoda</taxon>
        <taxon>Chromadorea</taxon>
        <taxon>Rhabditida</taxon>
        <taxon>Tylenchina</taxon>
        <taxon>Tylenchomorpha</taxon>
        <taxon>Tylenchoidea</taxon>
        <taxon>Heteroderidae</taxon>
        <taxon>Heteroderinae</taxon>
        <taxon>Globodera</taxon>
    </lineage>
</organism>
<name>A0A914GV70_GLORO</name>
<sequence>MGQSKSKAMPDYEAPLRQKIQLLYNIRDFATEIVSATTEVIDAFNVPGPDPSGLITMENSFSSCGWIRQNFKGASDFSSKKSSTGDRPFEKWLTVDYKHMHEQIMERANAPNANTLPRQILQIDEPGISIATGHCQIAIGKLEKIREAHNRYKMSD</sequence>
<keyword evidence="1" id="KW-1185">Reference proteome</keyword>
<dbReference type="Proteomes" id="UP000887572">
    <property type="component" value="Unplaced"/>
</dbReference>
<protein>
    <submittedName>
        <fullName evidence="2">Uncharacterized protein</fullName>
    </submittedName>
</protein>